<dbReference type="RefSeq" id="WP_143046959.1">
    <property type="nucleotide sequence ID" value="NZ_FNON01000001.1"/>
</dbReference>
<dbReference type="Proteomes" id="UP000199515">
    <property type="component" value="Unassembled WGS sequence"/>
</dbReference>
<dbReference type="GO" id="GO:0003677">
    <property type="term" value="F:DNA binding"/>
    <property type="evidence" value="ECO:0007669"/>
    <property type="project" value="UniProtKB-KW"/>
</dbReference>
<dbReference type="OrthoDB" id="9808843at2"/>
<dbReference type="InterPro" id="IPR001789">
    <property type="entry name" value="Sig_transdc_resp-reg_receiver"/>
</dbReference>
<evidence type="ECO:0000256" key="3">
    <source>
        <dbReference type="PROSITE-ProRule" id="PRU00169"/>
    </source>
</evidence>
<proteinExistence type="predicted"/>
<organism evidence="6 7">
    <name type="scientific">Amycolatopsis xylanica</name>
    <dbReference type="NCBI Taxonomy" id="589385"/>
    <lineage>
        <taxon>Bacteria</taxon>
        <taxon>Bacillati</taxon>
        <taxon>Actinomycetota</taxon>
        <taxon>Actinomycetes</taxon>
        <taxon>Pseudonocardiales</taxon>
        <taxon>Pseudonocardiaceae</taxon>
        <taxon>Amycolatopsis</taxon>
    </lineage>
</organism>
<evidence type="ECO:0000313" key="6">
    <source>
        <dbReference type="EMBL" id="SDW38520.1"/>
    </source>
</evidence>
<dbReference type="Gene3D" id="3.40.50.2300">
    <property type="match status" value="1"/>
</dbReference>
<dbReference type="EMBL" id="FNON01000001">
    <property type="protein sequence ID" value="SDW38520.1"/>
    <property type="molecule type" value="Genomic_DNA"/>
</dbReference>
<dbReference type="SUPFAM" id="SSF52172">
    <property type="entry name" value="CheY-like"/>
    <property type="match status" value="1"/>
</dbReference>
<dbReference type="AlphaFoldDB" id="A0A1H2T3W8"/>
<feature type="domain" description="Response regulatory" evidence="5">
    <location>
        <begin position="1"/>
        <end position="108"/>
    </location>
</feature>
<protein>
    <submittedName>
        <fullName evidence="6">DNA-binding response regulator, NarL/FixJ family, contains REC and HTH domains</fullName>
    </submittedName>
</protein>
<feature type="domain" description="HTH luxR-type" evidence="4">
    <location>
        <begin position="129"/>
        <end position="194"/>
    </location>
</feature>
<name>A0A1H2T3W8_9PSEU</name>
<dbReference type="GO" id="GO:0006355">
    <property type="term" value="P:regulation of DNA-templated transcription"/>
    <property type="evidence" value="ECO:0007669"/>
    <property type="project" value="InterPro"/>
</dbReference>
<dbReference type="PANTHER" id="PTHR43214">
    <property type="entry name" value="TWO-COMPONENT RESPONSE REGULATOR"/>
    <property type="match status" value="1"/>
</dbReference>
<keyword evidence="1 3" id="KW-0597">Phosphoprotein</keyword>
<dbReference type="SMART" id="SM00448">
    <property type="entry name" value="REC"/>
    <property type="match status" value="1"/>
</dbReference>
<evidence type="ECO:0000256" key="2">
    <source>
        <dbReference type="ARBA" id="ARBA00023125"/>
    </source>
</evidence>
<dbReference type="CDD" id="cd17535">
    <property type="entry name" value="REC_NarL-like"/>
    <property type="match status" value="1"/>
</dbReference>
<reference evidence="6 7" key="1">
    <citation type="submission" date="2016-10" db="EMBL/GenBank/DDBJ databases">
        <authorList>
            <person name="de Groot N.N."/>
        </authorList>
    </citation>
    <scope>NUCLEOTIDE SEQUENCE [LARGE SCALE GENOMIC DNA]</scope>
    <source>
        <strain evidence="6 7">CPCC 202699</strain>
    </source>
</reference>
<dbReference type="Pfam" id="PF00072">
    <property type="entry name" value="Response_reg"/>
    <property type="match status" value="1"/>
</dbReference>
<dbReference type="STRING" id="589385.SAMN05421504_101449"/>
<dbReference type="Pfam" id="PF00196">
    <property type="entry name" value="GerE"/>
    <property type="match status" value="1"/>
</dbReference>
<evidence type="ECO:0000313" key="7">
    <source>
        <dbReference type="Proteomes" id="UP000199515"/>
    </source>
</evidence>
<feature type="modified residue" description="4-aspartylphosphate" evidence="3">
    <location>
        <position position="50"/>
    </location>
</feature>
<accession>A0A1H2T3W8</accession>
<dbReference type="PROSITE" id="PS50110">
    <property type="entry name" value="RESPONSE_REGULATORY"/>
    <property type="match status" value="1"/>
</dbReference>
<evidence type="ECO:0000256" key="1">
    <source>
        <dbReference type="ARBA" id="ARBA00022553"/>
    </source>
</evidence>
<sequence>MLAERQPVMRTALRILLSTVDGISVVSTLPHATDIPREAASHNPDVIILDIGAHTTITTIRASAPRAAIVVFTVSEDDVHAALRAGARGYLLKSTEPADIVHAIHSVAAGATILGPTVKTSFTDMFSFGQNPFPQLSTRDRELLDLLASGMDNHSLARHFHLSPKTIRNRTSSIFSKLGVSTRAEAIVHARQVGLGHKGGSQPP</sequence>
<keyword evidence="2 6" id="KW-0238">DNA-binding</keyword>
<evidence type="ECO:0000259" key="4">
    <source>
        <dbReference type="PROSITE" id="PS50043"/>
    </source>
</evidence>
<dbReference type="InterPro" id="IPR016032">
    <property type="entry name" value="Sig_transdc_resp-reg_C-effctor"/>
</dbReference>
<dbReference type="PRINTS" id="PR00038">
    <property type="entry name" value="HTHLUXR"/>
</dbReference>
<dbReference type="PANTHER" id="PTHR43214:SF43">
    <property type="entry name" value="TWO-COMPONENT RESPONSE REGULATOR"/>
    <property type="match status" value="1"/>
</dbReference>
<dbReference type="InterPro" id="IPR000792">
    <property type="entry name" value="Tscrpt_reg_LuxR_C"/>
</dbReference>
<dbReference type="PROSITE" id="PS50043">
    <property type="entry name" value="HTH_LUXR_2"/>
    <property type="match status" value="1"/>
</dbReference>
<dbReference type="InterPro" id="IPR039420">
    <property type="entry name" value="WalR-like"/>
</dbReference>
<evidence type="ECO:0000259" key="5">
    <source>
        <dbReference type="PROSITE" id="PS50110"/>
    </source>
</evidence>
<dbReference type="CDD" id="cd06170">
    <property type="entry name" value="LuxR_C_like"/>
    <property type="match status" value="1"/>
</dbReference>
<dbReference type="InterPro" id="IPR011006">
    <property type="entry name" value="CheY-like_superfamily"/>
</dbReference>
<keyword evidence="7" id="KW-1185">Reference proteome</keyword>
<gene>
    <name evidence="6" type="ORF">SAMN05421504_101449</name>
</gene>
<dbReference type="InterPro" id="IPR058245">
    <property type="entry name" value="NreC/VraR/RcsB-like_REC"/>
</dbReference>
<dbReference type="SMART" id="SM00421">
    <property type="entry name" value="HTH_LUXR"/>
    <property type="match status" value="1"/>
</dbReference>
<dbReference type="SUPFAM" id="SSF46894">
    <property type="entry name" value="C-terminal effector domain of the bipartite response regulators"/>
    <property type="match status" value="1"/>
</dbReference>
<dbReference type="GO" id="GO:0000160">
    <property type="term" value="P:phosphorelay signal transduction system"/>
    <property type="evidence" value="ECO:0007669"/>
    <property type="project" value="InterPro"/>
</dbReference>